<evidence type="ECO:0000313" key="2">
    <source>
        <dbReference type="EMBL" id="VFQ46126.1"/>
    </source>
</evidence>
<proteinExistence type="predicted"/>
<dbReference type="InterPro" id="IPR000415">
    <property type="entry name" value="Nitroreductase-like"/>
</dbReference>
<dbReference type="InterPro" id="IPR050627">
    <property type="entry name" value="Nitroreductase/BluB"/>
</dbReference>
<reference evidence="2 3" key="1">
    <citation type="submission" date="2019-03" db="EMBL/GenBank/DDBJ databases">
        <authorList>
            <person name="Nijsse B."/>
        </authorList>
    </citation>
    <scope>NUCLEOTIDE SEQUENCE [LARGE SCALE GENOMIC DNA]</scope>
    <source>
        <strain evidence="2">Desulfoluna butyratoxydans MSL71</strain>
    </source>
</reference>
<evidence type="ECO:0000313" key="3">
    <source>
        <dbReference type="Proteomes" id="UP000507962"/>
    </source>
</evidence>
<organism evidence="2 3">
    <name type="scientific">Desulfoluna butyratoxydans</name>
    <dbReference type="NCBI Taxonomy" id="231438"/>
    <lineage>
        <taxon>Bacteria</taxon>
        <taxon>Pseudomonadati</taxon>
        <taxon>Thermodesulfobacteriota</taxon>
        <taxon>Desulfobacteria</taxon>
        <taxon>Desulfobacterales</taxon>
        <taxon>Desulfolunaceae</taxon>
        <taxon>Desulfoluna</taxon>
    </lineage>
</organism>
<dbReference type="RefSeq" id="WP_246317831.1">
    <property type="nucleotide sequence ID" value="NZ_CAADHO010000007.1"/>
</dbReference>
<dbReference type="PANTHER" id="PTHR23026:SF117">
    <property type="entry name" value="NITROREDUCTASE"/>
    <property type="match status" value="1"/>
</dbReference>
<protein>
    <submittedName>
        <fullName evidence="2">Nitroreductase</fullName>
    </submittedName>
</protein>
<gene>
    <name evidence="2" type="ORF">MSL71_37890</name>
</gene>
<keyword evidence="3" id="KW-1185">Reference proteome</keyword>
<dbReference type="GO" id="GO:0016491">
    <property type="term" value="F:oxidoreductase activity"/>
    <property type="evidence" value="ECO:0007669"/>
    <property type="project" value="InterPro"/>
</dbReference>
<dbReference type="SUPFAM" id="SSF55469">
    <property type="entry name" value="FMN-dependent nitroreductase-like"/>
    <property type="match status" value="1"/>
</dbReference>
<accession>A0A4U8YPI9</accession>
<dbReference type="Gene3D" id="3.40.109.10">
    <property type="entry name" value="NADH Oxidase"/>
    <property type="match status" value="1"/>
</dbReference>
<dbReference type="Proteomes" id="UP000507962">
    <property type="component" value="Unassembled WGS sequence"/>
</dbReference>
<dbReference type="CDD" id="cd02151">
    <property type="entry name" value="nitroreductase"/>
    <property type="match status" value="1"/>
</dbReference>
<dbReference type="EMBL" id="CAADHO010000007">
    <property type="protein sequence ID" value="VFQ46126.1"/>
    <property type="molecule type" value="Genomic_DNA"/>
</dbReference>
<dbReference type="AlphaFoldDB" id="A0A4U8YPI9"/>
<dbReference type="PANTHER" id="PTHR23026">
    <property type="entry name" value="NADPH NITROREDUCTASE"/>
    <property type="match status" value="1"/>
</dbReference>
<feature type="domain" description="Nitroreductase" evidence="1">
    <location>
        <begin position="9"/>
        <end position="153"/>
    </location>
</feature>
<dbReference type="InterPro" id="IPR029479">
    <property type="entry name" value="Nitroreductase"/>
</dbReference>
<evidence type="ECO:0000259" key="1">
    <source>
        <dbReference type="Pfam" id="PF00881"/>
    </source>
</evidence>
<name>A0A4U8YPI9_9BACT</name>
<sequence>MKASFMELIRQRRSVRAFEARPVEKKTQELIVEAALRSPSSRSLNPWQFVVVQDEKKREALAGVKPHGGGFLAKAPLAIAIVADPERCDVWVEDTAIAATYIQLAAESLGLKSCWCQIRLREDGKGGMAADRVREILSIPDDLEVASIIGIGYPAEEKPGHLQSELDYGKVHDEGF</sequence>
<dbReference type="Pfam" id="PF00881">
    <property type="entry name" value="Nitroreductase"/>
    <property type="match status" value="1"/>
</dbReference>